<dbReference type="PROSITE" id="PS50920">
    <property type="entry name" value="SOLCAR"/>
    <property type="match status" value="3"/>
</dbReference>
<evidence type="ECO:0000256" key="3">
    <source>
        <dbReference type="ARBA" id="ARBA00022692"/>
    </source>
</evidence>
<dbReference type="EMBL" id="MN739367">
    <property type="protein sequence ID" value="QHT01240.1"/>
    <property type="molecule type" value="Genomic_DNA"/>
</dbReference>
<evidence type="ECO:0000256" key="4">
    <source>
        <dbReference type="ARBA" id="ARBA00022737"/>
    </source>
</evidence>
<keyword evidence="5" id="KW-1133">Transmembrane helix</keyword>
<reference evidence="7" key="1">
    <citation type="journal article" date="2020" name="Nature">
        <title>Giant virus diversity and host interactions through global metagenomics.</title>
        <authorList>
            <person name="Schulz F."/>
            <person name="Roux S."/>
            <person name="Paez-Espino D."/>
            <person name="Jungbluth S."/>
            <person name="Walsh D.A."/>
            <person name="Denef V.J."/>
            <person name="McMahon K.D."/>
            <person name="Konstantinidis K.T."/>
            <person name="Eloe-Fadrosh E.A."/>
            <person name="Kyrpides N.C."/>
            <person name="Woyke T."/>
        </authorList>
    </citation>
    <scope>NUCLEOTIDE SEQUENCE</scope>
    <source>
        <strain evidence="7">GVMAG-M-3300020192-26</strain>
    </source>
</reference>
<proteinExistence type="predicted"/>
<dbReference type="SUPFAM" id="SSF103506">
    <property type="entry name" value="Mitochondrial carrier"/>
    <property type="match status" value="1"/>
</dbReference>
<keyword evidence="4" id="KW-0677">Repeat</keyword>
<name>A0A6C0CBP1_9ZZZZ</name>
<dbReference type="Gene3D" id="1.50.40.10">
    <property type="entry name" value="Mitochondrial carrier domain"/>
    <property type="match status" value="1"/>
</dbReference>
<dbReference type="InterPro" id="IPR018108">
    <property type="entry name" value="MCP_transmembrane"/>
</dbReference>
<evidence type="ECO:0000256" key="1">
    <source>
        <dbReference type="ARBA" id="ARBA00004141"/>
    </source>
</evidence>
<evidence type="ECO:0000256" key="2">
    <source>
        <dbReference type="ARBA" id="ARBA00022448"/>
    </source>
</evidence>
<keyword evidence="2" id="KW-0813">Transport</keyword>
<organism evidence="7">
    <name type="scientific">viral metagenome</name>
    <dbReference type="NCBI Taxonomy" id="1070528"/>
    <lineage>
        <taxon>unclassified sequences</taxon>
        <taxon>metagenomes</taxon>
        <taxon>organismal metagenomes</taxon>
    </lineage>
</organism>
<dbReference type="AlphaFoldDB" id="A0A6C0CBP1"/>
<evidence type="ECO:0008006" key="8">
    <source>
        <dbReference type="Google" id="ProtNLM"/>
    </source>
</evidence>
<dbReference type="InterPro" id="IPR023395">
    <property type="entry name" value="MCP_dom_sf"/>
</dbReference>
<accession>A0A6C0CBP1</accession>
<sequence>MSSKYQIMDTFKTSMLAASIAEIVTLPICTIKTIYQTNLNYISIRGVAWDVYRFRGIAGFYNSSGWAILSQTMSSATKFTAYSYLQTYRETQKRNLLGNMINGMISGIISTMFVHPIDVVKVHKQNNFNFLKELKLVGPKLFYRGGSKSLTKNIVLTSLLFPLYDFYKYHIDNIYIASACSAITSSLILHPIDYLKIRQISDQQLYPKDSGIRYYYRGFHINLMRVIPHFMITMVCIEYFRQIN</sequence>
<keyword evidence="6" id="KW-0472">Membrane</keyword>
<dbReference type="InterPro" id="IPR050391">
    <property type="entry name" value="Mito_Metabolite_Transporter"/>
</dbReference>
<evidence type="ECO:0000256" key="5">
    <source>
        <dbReference type="ARBA" id="ARBA00022989"/>
    </source>
</evidence>
<comment type="subcellular location">
    <subcellularLocation>
        <location evidence="1">Membrane</location>
        <topology evidence="1">Multi-pass membrane protein</topology>
    </subcellularLocation>
</comment>
<evidence type="ECO:0000256" key="6">
    <source>
        <dbReference type="ARBA" id="ARBA00023136"/>
    </source>
</evidence>
<evidence type="ECO:0000313" key="7">
    <source>
        <dbReference type="EMBL" id="QHT01240.1"/>
    </source>
</evidence>
<dbReference type="GO" id="GO:0016020">
    <property type="term" value="C:membrane"/>
    <property type="evidence" value="ECO:0007669"/>
    <property type="project" value="UniProtKB-SubCell"/>
</dbReference>
<dbReference type="Pfam" id="PF00153">
    <property type="entry name" value="Mito_carr"/>
    <property type="match status" value="3"/>
</dbReference>
<protein>
    <recommendedName>
        <fullName evidence="8">Mitochondrial carrier protein</fullName>
    </recommendedName>
</protein>
<dbReference type="PANTHER" id="PTHR45618">
    <property type="entry name" value="MITOCHONDRIAL DICARBOXYLATE CARRIER-RELATED"/>
    <property type="match status" value="1"/>
</dbReference>
<keyword evidence="3" id="KW-0812">Transmembrane</keyword>